<feature type="compositionally biased region" description="Basic and acidic residues" evidence="8">
    <location>
        <begin position="142"/>
        <end position="152"/>
    </location>
</feature>
<evidence type="ECO:0000313" key="11">
    <source>
        <dbReference type="Proteomes" id="UP000799444"/>
    </source>
</evidence>
<evidence type="ECO:0000256" key="4">
    <source>
        <dbReference type="ARBA" id="ARBA00022880"/>
    </source>
</evidence>
<evidence type="ECO:0000256" key="7">
    <source>
        <dbReference type="RuleBase" id="RU366049"/>
    </source>
</evidence>
<keyword evidence="4" id="KW-0236">DNA replication inhibitor</keyword>
<dbReference type="GO" id="GO:0031298">
    <property type="term" value="C:replication fork protection complex"/>
    <property type="evidence" value="ECO:0007669"/>
    <property type="project" value="TreeGrafter"/>
</dbReference>
<dbReference type="PANTHER" id="PTHR13220">
    <property type="entry name" value="TIMELESS INTERACTING-RELATED"/>
    <property type="match status" value="1"/>
</dbReference>
<evidence type="ECO:0000313" key="10">
    <source>
        <dbReference type="EMBL" id="KAF2738147.1"/>
    </source>
</evidence>
<feature type="region of interest" description="Disordered" evidence="8">
    <location>
        <begin position="142"/>
        <end position="170"/>
    </location>
</feature>
<evidence type="ECO:0000256" key="8">
    <source>
        <dbReference type="SAM" id="MobiDB-lite"/>
    </source>
</evidence>
<feature type="non-terminal residue" evidence="10">
    <location>
        <position position="1"/>
    </location>
</feature>
<feature type="compositionally biased region" description="Polar residues" evidence="8">
    <location>
        <begin position="27"/>
        <end position="45"/>
    </location>
</feature>
<evidence type="ECO:0000256" key="3">
    <source>
        <dbReference type="ARBA" id="ARBA00022763"/>
    </source>
</evidence>
<organism evidence="10 11">
    <name type="scientific">Polyplosphaeria fusca</name>
    <dbReference type="NCBI Taxonomy" id="682080"/>
    <lineage>
        <taxon>Eukaryota</taxon>
        <taxon>Fungi</taxon>
        <taxon>Dikarya</taxon>
        <taxon>Ascomycota</taxon>
        <taxon>Pezizomycotina</taxon>
        <taxon>Dothideomycetes</taxon>
        <taxon>Pleosporomycetidae</taxon>
        <taxon>Pleosporales</taxon>
        <taxon>Tetraplosphaeriaceae</taxon>
        <taxon>Polyplosphaeria</taxon>
    </lineage>
</organism>
<comment type="caution">
    <text evidence="10">The sequence shown here is derived from an EMBL/GenBank/DDBJ whole genome shotgun (WGS) entry which is preliminary data.</text>
</comment>
<keyword evidence="3 7" id="KW-0227">DNA damage</keyword>
<evidence type="ECO:0000256" key="1">
    <source>
        <dbReference type="ARBA" id="ARBA00004123"/>
    </source>
</evidence>
<dbReference type="InterPro" id="IPR012923">
    <property type="entry name" value="Csm3"/>
</dbReference>
<evidence type="ECO:0000259" key="9">
    <source>
        <dbReference type="Pfam" id="PF07962"/>
    </source>
</evidence>
<dbReference type="EMBL" id="ML996111">
    <property type="protein sequence ID" value="KAF2738147.1"/>
    <property type="molecule type" value="Genomic_DNA"/>
</dbReference>
<comment type="subcellular location">
    <subcellularLocation>
        <location evidence="1 7">Nucleus</location>
    </subcellularLocation>
</comment>
<keyword evidence="5 7" id="KW-0539">Nucleus</keyword>
<evidence type="ECO:0000256" key="2">
    <source>
        <dbReference type="ARBA" id="ARBA00006075"/>
    </source>
</evidence>
<dbReference type="Pfam" id="PF07962">
    <property type="entry name" value="Swi3"/>
    <property type="match status" value="1"/>
</dbReference>
<dbReference type="GO" id="GO:0000076">
    <property type="term" value="P:DNA replication checkpoint signaling"/>
    <property type="evidence" value="ECO:0007669"/>
    <property type="project" value="UniProtKB-UniRule"/>
</dbReference>
<dbReference type="Proteomes" id="UP000799444">
    <property type="component" value="Unassembled WGS sequence"/>
</dbReference>
<dbReference type="PANTHER" id="PTHR13220:SF11">
    <property type="entry name" value="TIMELESS-INTERACTING PROTEIN"/>
    <property type="match status" value="1"/>
</dbReference>
<comment type="function">
    <text evidence="7">Plays an important role in the control of DNA replication and the maintenance of replication fork stability.</text>
</comment>
<comment type="similarity">
    <text evidence="2 7">Belongs to the CSM3 family.</text>
</comment>
<feature type="region of interest" description="Disordered" evidence="8">
    <location>
        <begin position="23"/>
        <end position="46"/>
    </location>
</feature>
<dbReference type="GO" id="GO:0043111">
    <property type="term" value="P:replication fork arrest"/>
    <property type="evidence" value="ECO:0007669"/>
    <property type="project" value="TreeGrafter"/>
</dbReference>
<sequence length="254" mass="28256">NTDAHDDLDDLLNSIVDGQDVFDTSEKQTPQNAQTTQRKAQQPSDSALGLEEVKIVKARQPIPKLDENRLLSAAGVPKLQRISKERLRLKGKGHEYGDVARMLNMYQLWLDDLYPRAKFADGLAIIEKLGHTKRIQMMRKEWINEGRPRNDATAETEGGDSDGAGRNGEVQMDGEHTEAIERDLHNPEENPSSTHQPPAAPRDEPSDDELDALLAEEVVPTAAQPAVVLPKNLTAEDDMFADEADIMAEMEGMW</sequence>
<keyword evidence="11" id="KW-1185">Reference proteome</keyword>
<dbReference type="InterPro" id="IPR040038">
    <property type="entry name" value="TIPIN/Csm3/Swi3"/>
</dbReference>
<evidence type="ECO:0000256" key="6">
    <source>
        <dbReference type="ARBA" id="ARBA00023306"/>
    </source>
</evidence>
<dbReference type="AlphaFoldDB" id="A0A9P4V358"/>
<accession>A0A9P4V358</accession>
<proteinExistence type="inferred from homology"/>
<gene>
    <name evidence="10" type="ORF">EJ04DRAFT_420047</name>
</gene>
<feature type="domain" description="Chromosome segregation in meiosis protein 3" evidence="9">
    <location>
        <begin position="64"/>
        <end position="146"/>
    </location>
</feature>
<dbReference type="GO" id="GO:0006974">
    <property type="term" value="P:DNA damage response"/>
    <property type="evidence" value="ECO:0007669"/>
    <property type="project" value="UniProtKB-KW"/>
</dbReference>
<name>A0A9P4V358_9PLEO</name>
<dbReference type="GO" id="GO:0031297">
    <property type="term" value="P:replication fork processing"/>
    <property type="evidence" value="ECO:0007669"/>
    <property type="project" value="UniProtKB-UniRule"/>
</dbReference>
<protein>
    <recommendedName>
        <fullName evidence="7">Chromosome segregation in meiosis protein</fullName>
    </recommendedName>
</protein>
<keyword evidence="6 7" id="KW-0131">Cell cycle</keyword>
<dbReference type="GO" id="GO:0003677">
    <property type="term" value="F:DNA binding"/>
    <property type="evidence" value="ECO:0007669"/>
    <property type="project" value="TreeGrafter"/>
</dbReference>
<feature type="region of interest" description="Disordered" evidence="8">
    <location>
        <begin position="185"/>
        <end position="210"/>
    </location>
</feature>
<reference evidence="10" key="1">
    <citation type="journal article" date="2020" name="Stud. Mycol.">
        <title>101 Dothideomycetes genomes: a test case for predicting lifestyles and emergence of pathogens.</title>
        <authorList>
            <person name="Haridas S."/>
            <person name="Albert R."/>
            <person name="Binder M."/>
            <person name="Bloem J."/>
            <person name="Labutti K."/>
            <person name="Salamov A."/>
            <person name="Andreopoulos B."/>
            <person name="Baker S."/>
            <person name="Barry K."/>
            <person name="Bills G."/>
            <person name="Bluhm B."/>
            <person name="Cannon C."/>
            <person name="Castanera R."/>
            <person name="Culley D."/>
            <person name="Daum C."/>
            <person name="Ezra D."/>
            <person name="Gonzalez J."/>
            <person name="Henrissat B."/>
            <person name="Kuo A."/>
            <person name="Liang C."/>
            <person name="Lipzen A."/>
            <person name="Lutzoni F."/>
            <person name="Magnuson J."/>
            <person name="Mondo S."/>
            <person name="Nolan M."/>
            <person name="Ohm R."/>
            <person name="Pangilinan J."/>
            <person name="Park H.-J."/>
            <person name="Ramirez L."/>
            <person name="Alfaro M."/>
            <person name="Sun H."/>
            <person name="Tritt A."/>
            <person name="Yoshinaga Y."/>
            <person name="Zwiers L.-H."/>
            <person name="Turgeon B."/>
            <person name="Goodwin S."/>
            <person name="Spatafora J."/>
            <person name="Crous P."/>
            <person name="Grigoriev I."/>
        </authorList>
    </citation>
    <scope>NUCLEOTIDE SEQUENCE</scope>
    <source>
        <strain evidence="10">CBS 125425</strain>
    </source>
</reference>
<dbReference type="OrthoDB" id="437078at2759"/>
<feature type="non-terminal residue" evidence="10">
    <location>
        <position position="254"/>
    </location>
</feature>
<evidence type="ECO:0000256" key="5">
    <source>
        <dbReference type="ARBA" id="ARBA00023242"/>
    </source>
</evidence>